<comment type="caution">
    <text evidence="6">The sequence shown here is derived from an EMBL/GenBank/DDBJ whole genome shotgun (WGS) entry which is preliminary data.</text>
</comment>
<comment type="catalytic activity">
    <reaction evidence="3">
        <text>[thioredoxin]-dithiol + NADP(+) = [thioredoxin]-disulfide + NADPH + H(+)</text>
        <dbReference type="Rhea" id="RHEA:20345"/>
        <dbReference type="Rhea" id="RHEA-COMP:10698"/>
        <dbReference type="Rhea" id="RHEA-COMP:10700"/>
        <dbReference type="ChEBI" id="CHEBI:15378"/>
        <dbReference type="ChEBI" id="CHEBI:29950"/>
        <dbReference type="ChEBI" id="CHEBI:50058"/>
        <dbReference type="ChEBI" id="CHEBI:57783"/>
        <dbReference type="ChEBI" id="CHEBI:58349"/>
        <dbReference type="EC" id="1.8.1.9"/>
    </reaction>
</comment>
<dbReference type="InterPro" id="IPR018490">
    <property type="entry name" value="cNMP-bd_dom_sf"/>
</dbReference>
<dbReference type="InterPro" id="IPR014710">
    <property type="entry name" value="RmlC-like_jellyroll"/>
</dbReference>
<accession>A0ABT1Q0M9</accession>
<reference evidence="6" key="1">
    <citation type="submission" date="2022-06" db="EMBL/GenBank/DDBJ databases">
        <title>Draft genome sequence of Streptomyces sp. RB6PN25 isolated from peat swamp forest in Thailand.</title>
        <authorList>
            <person name="Duangmal K."/>
            <person name="Klaysubun C."/>
        </authorList>
    </citation>
    <scope>NUCLEOTIDE SEQUENCE</scope>
    <source>
        <strain evidence="6">RB6PN25</strain>
    </source>
</reference>
<dbReference type="InterPro" id="IPR023753">
    <property type="entry name" value="FAD/NAD-binding_dom"/>
</dbReference>
<evidence type="ECO:0000256" key="3">
    <source>
        <dbReference type="ARBA" id="ARBA00048132"/>
    </source>
</evidence>
<evidence type="ECO:0000259" key="5">
    <source>
        <dbReference type="PROSITE" id="PS50042"/>
    </source>
</evidence>
<evidence type="ECO:0000256" key="2">
    <source>
        <dbReference type="ARBA" id="ARBA00023002"/>
    </source>
</evidence>
<feature type="domain" description="Cyclic nucleotide-binding" evidence="5">
    <location>
        <begin position="18"/>
        <end position="137"/>
    </location>
</feature>
<keyword evidence="2" id="KW-0560">Oxidoreductase</keyword>
<keyword evidence="7" id="KW-1185">Reference proteome</keyword>
<protein>
    <submittedName>
        <fullName evidence="6">FAD-dependent oxidoreductase</fullName>
    </submittedName>
</protein>
<dbReference type="SMART" id="SM00100">
    <property type="entry name" value="cNMP"/>
    <property type="match status" value="1"/>
</dbReference>
<dbReference type="InterPro" id="IPR050097">
    <property type="entry name" value="Ferredoxin-NADP_redctase_2"/>
</dbReference>
<dbReference type="RefSeq" id="WP_255922452.1">
    <property type="nucleotide sequence ID" value="NZ_JANFNG010000022.1"/>
</dbReference>
<dbReference type="SUPFAM" id="SSF51206">
    <property type="entry name" value="cAMP-binding domain-like"/>
    <property type="match status" value="1"/>
</dbReference>
<dbReference type="PRINTS" id="PR00469">
    <property type="entry name" value="PNDRDTASEII"/>
</dbReference>
<evidence type="ECO:0000313" key="6">
    <source>
        <dbReference type="EMBL" id="MCQ4083492.1"/>
    </source>
</evidence>
<dbReference type="InterPro" id="IPR036188">
    <property type="entry name" value="FAD/NAD-bd_sf"/>
</dbReference>
<dbReference type="PANTHER" id="PTHR48105">
    <property type="entry name" value="THIOREDOXIN REDUCTASE 1-RELATED-RELATED"/>
    <property type="match status" value="1"/>
</dbReference>
<organism evidence="6 7">
    <name type="scientific">Streptomyces humicola</name>
    <dbReference type="NCBI Taxonomy" id="2953240"/>
    <lineage>
        <taxon>Bacteria</taxon>
        <taxon>Bacillati</taxon>
        <taxon>Actinomycetota</taxon>
        <taxon>Actinomycetes</taxon>
        <taxon>Kitasatosporales</taxon>
        <taxon>Streptomycetaceae</taxon>
        <taxon>Streptomyces</taxon>
    </lineage>
</organism>
<dbReference type="Pfam" id="PF00027">
    <property type="entry name" value="cNMP_binding"/>
    <property type="match status" value="1"/>
</dbReference>
<dbReference type="CDD" id="cd00038">
    <property type="entry name" value="CAP_ED"/>
    <property type="match status" value="1"/>
</dbReference>
<evidence type="ECO:0000256" key="4">
    <source>
        <dbReference type="SAM" id="MobiDB-lite"/>
    </source>
</evidence>
<evidence type="ECO:0000256" key="1">
    <source>
        <dbReference type="ARBA" id="ARBA00022630"/>
    </source>
</evidence>
<dbReference type="PROSITE" id="PS50042">
    <property type="entry name" value="CNMP_BINDING_3"/>
    <property type="match status" value="1"/>
</dbReference>
<sequence length="564" mass="60434">MDSNDAVQHEETPDTHGAYPRLSDQQIEVLSVCGEQRKVRAGEVLFMEGQPCSHFFVVLSGKVAIVEGYGVDQRVVHVHGPRSFLGEMGLLEGQTAFFTGVVTEDGTILAVPVSELRGLLASEPALGDLILRAYLMRRSELVGRGAGFRIVGSEFSPDTCRLLQFAARNRLPHHWIDLEKDRQAEALLNRLGIAPSETPVVILGGDKVLRNPDSAELANALGLRRPAPEADTRDLLVIGAGPAGLAAAVYAASEGLQTTVVDDEATGGQAATSSRIENYLGFPAGISGAELAERAVVQASRFGAEINVPAGAVGLERRDGHYVVRFDDGASAASRTVVLATGARYRRLDAPGIEALEGLGVHYAATIWEARRCRADPVAVVGGGNSAGQAALFLARQSLPVYLLVRGGDLGADMSRYLVDRIERHPRINVLLHTEVREVNGTNWVEFVIVEDNRTGERRTLPVRALFVFIGAVPCTSWLAGVVALDSRGFVLTGQDALPACDEDEWGHLDRIPMALETNHPGLFAVGDVRSGSIKRVASAIGEGAMAVRLLHQRLREVGATVPR</sequence>
<proteinExistence type="predicted"/>
<dbReference type="Gene3D" id="2.60.120.10">
    <property type="entry name" value="Jelly Rolls"/>
    <property type="match status" value="1"/>
</dbReference>
<name>A0ABT1Q0M9_9ACTN</name>
<gene>
    <name evidence="6" type="ORF">NGB36_23570</name>
</gene>
<dbReference type="PRINTS" id="PR00368">
    <property type="entry name" value="FADPNR"/>
</dbReference>
<dbReference type="SUPFAM" id="SSF51905">
    <property type="entry name" value="FAD/NAD(P)-binding domain"/>
    <property type="match status" value="1"/>
</dbReference>
<dbReference type="Pfam" id="PF07992">
    <property type="entry name" value="Pyr_redox_2"/>
    <property type="match status" value="1"/>
</dbReference>
<dbReference type="Proteomes" id="UP001057702">
    <property type="component" value="Unassembled WGS sequence"/>
</dbReference>
<dbReference type="EMBL" id="JANFNG010000022">
    <property type="protein sequence ID" value="MCQ4083492.1"/>
    <property type="molecule type" value="Genomic_DNA"/>
</dbReference>
<evidence type="ECO:0000313" key="7">
    <source>
        <dbReference type="Proteomes" id="UP001057702"/>
    </source>
</evidence>
<keyword evidence="1" id="KW-0285">Flavoprotein</keyword>
<dbReference type="Gene3D" id="3.50.50.60">
    <property type="entry name" value="FAD/NAD(P)-binding domain"/>
    <property type="match status" value="2"/>
</dbReference>
<feature type="region of interest" description="Disordered" evidence="4">
    <location>
        <begin position="1"/>
        <end position="20"/>
    </location>
</feature>
<dbReference type="InterPro" id="IPR000595">
    <property type="entry name" value="cNMP-bd_dom"/>
</dbReference>